<dbReference type="InterPro" id="IPR013783">
    <property type="entry name" value="Ig-like_fold"/>
</dbReference>
<dbReference type="Pfam" id="PF17963">
    <property type="entry name" value="Big_9"/>
    <property type="match status" value="8"/>
</dbReference>
<feature type="signal peptide" evidence="4">
    <location>
        <begin position="1"/>
        <end position="26"/>
    </location>
</feature>
<comment type="caution">
    <text evidence="6">The sequence shown here is derived from an EMBL/GenBank/DDBJ whole genome shotgun (WGS) entry which is preliminary data.</text>
</comment>
<gene>
    <name evidence="6" type="ORF">IEN85_02135</name>
</gene>
<dbReference type="PANTHER" id="PTHR32305">
    <property type="match status" value="1"/>
</dbReference>
<name>A0A927IFN5_9BACT</name>
<evidence type="ECO:0000256" key="2">
    <source>
        <dbReference type="ARBA" id="ARBA00022737"/>
    </source>
</evidence>
<dbReference type="Pfam" id="PF20148">
    <property type="entry name" value="DUF6531"/>
    <property type="match status" value="1"/>
</dbReference>
<dbReference type="NCBIfam" id="TIGR03696">
    <property type="entry name" value="Rhs_assc_core"/>
    <property type="match status" value="1"/>
</dbReference>
<evidence type="ECO:0000313" key="6">
    <source>
        <dbReference type="EMBL" id="MBD5778291.1"/>
    </source>
</evidence>
<dbReference type="PANTHER" id="PTHR32305:SF15">
    <property type="entry name" value="PROTEIN RHSA-RELATED"/>
    <property type="match status" value="1"/>
</dbReference>
<accession>A0A927IFN5</accession>
<dbReference type="NCBIfam" id="TIGR01643">
    <property type="entry name" value="YD_repeat_2x"/>
    <property type="match status" value="7"/>
</dbReference>
<evidence type="ECO:0000259" key="5">
    <source>
        <dbReference type="PROSITE" id="PS50093"/>
    </source>
</evidence>
<dbReference type="RefSeq" id="WP_191615427.1">
    <property type="nucleotide sequence ID" value="NZ_JACYFG010000004.1"/>
</dbReference>
<dbReference type="Gene3D" id="2.60.120.200">
    <property type="match status" value="3"/>
</dbReference>
<dbReference type="NCBIfam" id="NF012211">
    <property type="entry name" value="tand_rpt_95"/>
    <property type="match status" value="6"/>
</dbReference>
<keyword evidence="1 4" id="KW-0732">Signal</keyword>
<dbReference type="InterPro" id="IPR050708">
    <property type="entry name" value="T6SS_VgrG/RHS"/>
</dbReference>
<keyword evidence="2" id="KW-0677">Repeat</keyword>
<dbReference type="InterPro" id="IPR045351">
    <property type="entry name" value="DUF6531"/>
</dbReference>
<dbReference type="Pfam" id="PF05593">
    <property type="entry name" value="RHS_repeat"/>
    <property type="match status" value="7"/>
</dbReference>
<dbReference type="Pfam" id="PF25023">
    <property type="entry name" value="TEN_YD-shell"/>
    <property type="match status" value="2"/>
</dbReference>
<dbReference type="Gene3D" id="2.180.10.10">
    <property type="entry name" value="RHS repeat-associated core"/>
    <property type="match status" value="3"/>
</dbReference>
<dbReference type="EMBL" id="JACYFG010000004">
    <property type="protein sequence ID" value="MBD5778291.1"/>
    <property type="molecule type" value="Genomic_DNA"/>
</dbReference>
<reference evidence="6" key="1">
    <citation type="submission" date="2020-09" db="EMBL/GenBank/DDBJ databases">
        <title>Pelagicoccus enzymogenes sp. nov. with an EPS production, isolated from marine sediment.</title>
        <authorList>
            <person name="Feng X."/>
        </authorList>
    </citation>
    <scope>NUCLEOTIDE SEQUENCE</scope>
    <source>
        <strain evidence="6">NFK12</strain>
    </source>
</reference>
<evidence type="ECO:0000256" key="1">
    <source>
        <dbReference type="ARBA" id="ARBA00022729"/>
    </source>
</evidence>
<feature type="chain" id="PRO_5037641631" evidence="4">
    <location>
        <begin position="27"/>
        <end position="4244"/>
    </location>
</feature>
<dbReference type="PROSITE" id="PS50093">
    <property type="entry name" value="PKD"/>
    <property type="match status" value="1"/>
</dbReference>
<organism evidence="6 7">
    <name type="scientific">Pelagicoccus enzymogenes</name>
    <dbReference type="NCBI Taxonomy" id="2773457"/>
    <lineage>
        <taxon>Bacteria</taxon>
        <taxon>Pseudomonadati</taxon>
        <taxon>Verrucomicrobiota</taxon>
        <taxon>Opitutia</taxon>
        <taxon>Puniceicoccales</taxon>
        <taxon>Pelagicoccaceae</taxon>
        <taxon>Pelagicoccus</taxon>
    </lineage>
</organism>
<dbReference type="SUPFAM" id="SSF49899">
    <property type="entry name" value="Concanavalin A-like lectins/glucanases"/>
    <property type="match status" value="3"/>
</dbReference>
<dbReference type="Gene3D" id="2.60.40.2810">
    <property type="match status" value="3"/>
</dbReference>
<evidence type="ECO:0000256" key="3">
    <source>
        <dbReference type="ARBA" id="ARBA00023157"/>
    </source>
</evidence>
<dbReference type="Gene3D" id="3.90.930.1">
    <property type="match status" value="1"/>
</dbReference>
<dbReference type="Proteomes" id="UP000622317">
    <property type="component" value="Unassembled WGS sequence"/>
</dbReference>
<dbReference type="SMART" id="SM00560">
    <property type="entry name" value="LamGL"/>
    <property type="match status" value="1"/>
</dbReference>
<dbReference type="Pfam" id="PF13385">
    <property type="entry name" value="Laminin_G_3"/>
    <property type="match status" value="3"/>
</dbReference>
<dbReference type="Gene3D" id="2.60.40.3440">
    <property type="match status" value="1"/>
</dbReference>
<dbReference type="InterPro" id="IPR006530">
    <property type="entry name" value="YD"/>
</dbReference>
<dbReference type="InterPro" id="IPR022385">
    <property type="entry name" value="Rhs_assc_core"/>
</dbReference>
<dbReference type="Gene3D" id="2.60.40.10">
    <property type="entry name" value="Immunoglobulins"/>
    <property type="match status" value="7"/>
</dbReference>
<keyword evidence="7" id="KW-1185">Reference proteome</keyword>
<keyword evidence="3" id="KW-1015">Disulfide bond</keyword>
<sequence length="4244" mass="458202">MKKRNTVLRYVLQLLVAFLLSVHLTAETGDRLATASIIIEHPPTINGLVDGDIRFNKEGVLNLNSGAEISGILKVPGTPTVKINANGFVGEILEGEGSVYPSNYRVHVNGSAIVSTVLTKSDPEPLSHPKSAIAPSGYRKVTINSPFDDPGDFATIRDFSVNSEGLSFHVSPGAYGRFSLSNGSELVLGSSGSNEPVVYSFERIQLNGNSKITLLSEVVIDLSNGFSTSGTIGSEEHPEWLSLNVSKGGVNLNDHGRIYGRLKAPVGHVNINSHARLEGALEANRLNLNAKGEIVARLAVNPTENTPPVASGKTVDTLEDVPIALALIASDADGDELGYTVLASPENGVLSGELPNLIYTPDLNFFGTDSFTFSANDGFEESNVAMVTIEIESVNDVPVAAALSHSTLEDAPVEMQLKGEDADSTNLVFNITEEPRFGSLDLSELPRVRYIPNQDSDVDDTFTYTVFDGEATSDPAIVAISVTPVNDAPDALPLRFELLEDSVLDLTLVGADAEGAQLEFEIVNQPAYGSIELLQSQDPIVDPDYKYVPNPEWFGSDRFTYRVFDGVDYSGEVSVLIGVQPVNDRPVAVGDLASVNEDNVLIGELDGDDVDGDNLSFALETTPTSGSILVTREGDFEYLPETDYFGNDSFTFSVSDGVLQSDPQTFNIVVLPVNDTPVAISDSVNVTEDVPLQITLVGTDVEEGQLSYAITNPPAHGSLSGTAPDLLYTPNLNYSSPEGDGFSFIVNDGELDSQIANVEIAFAPVNDIPSAEPVEFITVEDTLLSELLTGSDIEGDVLTFNLAQPAENGVVSIGTSGSFTYLPDPDFYGSDSFTFTVSDNVSISTPSIVSLTVSPIDDAPVAKSLSLEIIEDTQYNGFLQGEDSDNDLLEYGMASPPVYGVVRIQSDGSFMYVPNENFYGQDLFSFFVSDGNSNSDPAGVIISVVGVNDGPAVVSTNFSVPENQSLPIILEGFDVEGDSITFSIISSPLNGILLVDGVELTDFPARVPWEKLVYVPTAGYGSTESLQIAANDGLEDSVVATISISIEEAVNQAPIVDAGSDETYFVSASLSQTGGAGALVVCSDEWALSDHAYSVAPTTSAFALNVIRLFADEPGSTFLARSEAGYRGFAQSEFIGDVEDEGHAMVVDPYGPLSLEYLSSFSAVFVDATYPVDRDLLGQYLESGGNVYITMASAFVDPLDEAEFWNPFLAEYGMSIASSWNGLNANIPMETGNALSEEVERLYYWNGASITLQDPDDPALTVVQKSGGELLMVARFKGFEASTMLDGSVSDDGLPLGSEVVSDWKLIEGSDDISFGDFSEPQSRVSFYAPGSYSLRLEATDGELVASDEVEFLVVQNQAPIVSAGSNVYASGPTAAIDLNGFVSDDALPSDTLLTEWTASYGPSSLLFSDATDPETSVSVVDPGVYVLSLEGSDTLDRKSDTTELRVGPLESAPVAASIAAWWPFNASPKDMITGGNSFRSTEDLVFENAKVSAGLLLEGRSSPICVSAGSSLDVGKSEYGFTVEAWVKPSEFRDAAIVEWSSSEESGVGFRQWYFGRGLYGFIRDTDGNEHTVFVRDVLEVDVWQHIALSYDRKTGTARIYIDGRLVKKTNLGVFTPKTNLDLCLGGSKHSGLLYQGAIDELALYREPLEDGEVSAIYAAGLAGKLPVEYSYPTVDAGVDLVLKDSEAPAQLNAVIKDDSSEVVVGWSLYDGPGSVAFTDSGSLSTEAHFDTAGIYLLEVSVYDGIVRSFDRVEVRVGTRSVDPANSLAAWWPLNGTPEEVLNGKHDFELDVGTEFGTGFSSLGVDFDGNPGVLEAHAATGLDIGPSPQGWTVELWMNPSEFRDTPLVEWADDSSYGVSLRQWWFGRGLYGFIRDASGVVHEVFAQDVLELNSWQHVALSYSPSTGVASLYRNGEEVAVKKIGLVDTQTSFDFVAGGSPREDRYFIGKLDEISLYNESLSRAQISAIYGAGASGKTPLNNKAPVVRAGDDLTLLDLDSPVYLSATVDDDGLPNNSLSIQWSTFSGPSSVSFSEENAAATLVQFDAEGVYILEIAVSDGISRSTDTLTVRVGPAAAETLSGIAAWWPLDDDPSEAVSGVHNLTIHQGVNFATGIVGEGLNFDGVSSRASALGGTGIDVGASEDGLTLELWVNPSEYRDTPLVEWAEGSLSGVSLRQWWYGQGVFGFLRDTSGNEHTLSAYNVMQLDKWQHVALTYDAVSGMGRLYLDGAEIASENLGLFTPQTSLDFVAGASLAEGRFFKGKLDEITLHKRPLSPVEIESIYQVGSSGYASYPSLNLPPSISAGPDLTIGSISGPIELTGIAVDDDKPTGQPLQISWTQKSGPAASISSPHSLITPVVLPEVGDYEFVLSVDDSEYMVSDSIRVRVGVFENNPPIVSAGMDRTVQVGEILTLEGSALDDDLPLGHSLSTSWTVVSSAGRLTFDDQYDPQSGVVFGSAGVYQLRLDAYDGEYLASDLITVTAYDDVDVSLTLPATGDVFTLEQSIILQADAFAGQTPARSVEFFVNGESVGSVPPLPGSLTHRLSLPAALVDVVNGRIAVYAVANDGRGQAATSKIHEISVVDPQVAAPVAILSQDQASIVTAPTDLMGTASSEIIDRYEVLIRKAGEVTWRTLASSESPVVEGLLAALDTTVLLNGLYELRLETTDLLGRTASDEAVIVVDGGMKVGNLSLAFEDLSVPVSGFPMQVVRSYDSRDASKGDFGNGWQMALSNMLIQKNRPIGTNWMATQEAVSVPFFGDTIRYRVESSRDNLVLIRLPDDSVAVFKAVASPAYKDHTPLRDPKIAFEPLGDTLGSLEIVGDDEVWISSFSGETDLESEAFAFDVFDPKRFKYTTEEGQEFVIDEDLGLLSMTDRNGNTLTISDDGVAHSSGLGIAFTRDAEGRITAITDPENQTLSYAYDAEGRLETFTNRSDETFTYLYENPHFPNYLTDIVGPDGKSVLASEFDANGRLASQTDANGESFDFIHDIENFKETVVNRLGVTTVHTYDIEGDVTLTEVFDTEGILVQSTAYEYDARGNETKVTDSLGNVTERSYDGSDNLLSETQTVSVDGIPTASTTSYTYDSANNPLTITDALSNTTTFAYDASGNLLSQTDALENVTQFTYDASGNLESITDPLGNQTVFTISLEGYQTSSAVYDADGVLVQYQSFEYDSLGQQIRSKDYDLPEGASETTQAVLYRYTDYDYDGEGRQTSTVVYDANDILLTSSSTDYDSRGQVSRQTDALGRYSEFVYDDYGNRTQSARYDENDALLASESWTYDAEGRQSSYSDVLGRLMKYDYDAHGRQTTVRFIGLVDENGEDLDPSDNTETHTIYDSIGRVEATVDERGKVTLYEYDENCGCSGHRAKVIDPLLNETVSSYDLNGNQTSVLDANGHLTLFEYDALNRPTRTTFHDGTYNETVYDALGRRIAIIDQNGLRTDYVYDALGRLVEVRQPAPAAGDPRPVTYYGYDSRGNQTSQIDAEGRETKYEYDELGRRVKRILPELQEESYQYDALGNLIAKTDFNGYTTVFEYDRQNRLVKETADPTHPSLTHYNAPSWIERSYDVAGNLLTSAVVNGQSHGEQTLYNETRTYDERNRLATRSTPEGTLSYAYDVAGNLESTTSSNADGIQNRYTYDALNRLESVNDDRLAASLSLTSYTYDDVGNLDTIVYGNGIRHDYAYDTLNRLTNLSILRSDTSLAQSYAYTLGNAGNRETIAEARGRVTHYEYDSLYRLSKETILGTSSGASGIVAYGYDAVGNRTSRVSSLHGVNGQNFTYDDNDRLDGNVYDANGNTLSSVDGREGISDTVTDVYDFRNRLIRRIREDGQVINLSYDADGNRVGKQLLDISQSVLRNTSYLVDLNNHTGYAQVVEERLNEGAGYSLAARYTYGHDLISQTRDEGTSWYLYDGHGSVRALVDETETVTDEYEYDAFGILLSSSAATKNVYLYTGEQYDADLGMYFLRARYLNAGTGRFHNMDTYEGRNGEPLTLHKYLYAHNNPVMMVDPSGNVAMVTLAQGNFARLMLHSMAAFRTAFLVNVGIQARTVSVAAPLIRELQGLSAELASLNPAGAANINGMIDTLQDMINPQESLFKTLALSSYAGFAASLPPPWNNIGWIPTIINSGKQAALVYYINAAAYASIGFDSDKLSLRSEIDLHSISSILSVVFGFRSPAKDIAPATSLVRDLRSGSFRSAGANLEQLGLNLSHYGHVGAHALSMYEGRSGTASVIGGSGKVVYVGTGVFSR</sequence>
<evidence type="ECO:0000256" key="4">
    <source>
        <dbReference type="SAM" id="SignalP"/>
    </source>
</evidence>
<proteinExistence type="predicted"/>
<dbReference type="CDD" id="cd12871">
    <property type="entry name" value="Bacuni_01323_like"/>
    <property type="match status" value="1"/>
</dbReference>
<protein>
    <submittedName>
        <fullName evidence="6">Tandem-95 repeat protein</fullName>
    </submittedName>
</protein>
<dbReference type="InterPro" id="IPR006558">
    <property type="entry name" value="LamG-like"/>
</dbReference>
<dbReference type="InterPro" id="IPR013320">
    <property type="entry name" value="ConA-like_dom_sf"/>
</dbReference>
<feature type="domain" description="PKD" evidence="5">
    <location>
        <begin position="1297"/>
        <end position="1341"/>
    </location>
</feature>
<dbReference type="InterPro" id="IPR056823">
    <property type="entry name" value="TEN-like_YD-shell"/>
</dbReference>
<dbReference type="InterPro" id="IPR031325">
    <property type="entry name" value="RHS_repeat"/>
</dbReference>
<evidence type="ECO:0000313" key="7">
    <source>
        <dbReference type="Proteomes" id="UP000622317"/>
    </source>
</evidence>
<dbReference type="Pfam" id="PF22352">
    <property type="entry name" value="K319L-like_PKD"/>
    <property type="match status" value="3"/>
</dbReference>
<dbReference type="InterPro" id="IPR000601">
    <property type="entry name" value="PKD_dom"/>
</dbReference>